<dbReference type="Gene3D" id="2.40.110.10">
    <property type="entry name" value="Butyryl-CoA Dehydrogenase, subunit A, domain 2"/>
    <property type="match status" value="1"/>
</dbReference>
<dbReference type="InterPro" id="IPR036250">
    <property type="entry name" value="AcylCo_DH-like_C"/>
</dbReference>
<dbReference type="Pfam" id="PF02770">
    <property type="entry name" value="Acyl-CoA_dh_M"/>
    <property type="match status" value="1"/>
</dbReference>
<feature type="domain" description="Acyl-CoA oxidase/dehydrogenase middle" evidence="7">
    <location>
        <begin position="132"/>
        <end position="229"/>
    </location>
</feature>
<keyword evidence="4 5" id="KW-0274">FAD</keyword>
<comment type="caution">
    <text evidence="8">The sequence shown here is derived from an EMBL/GenBank/DDBJ whole genome shotgun (WGS) entry which is preliminary data.</text>
</comment>
<dbReference type="Gene3D" id="1.20.140.10">
    <property type="entry name" value="Butyryl-CoA Dehydrogenase, subunit A, domain 3"/>
    <property type="match status" value="1"/>
</dbReference>
<comment type="cofactor">
    <cofactor evidence="1 5">
        <name>FAD</name>
        <dbReference type="ChEBI" id="CHEBI:57692"/>
    </cofactor>
</comment>
<organism evidence="8 9">
    <name type="scientific">Actinoplanes awajinensis subsp. mycoplanecinus</name>
    <dbReference type="NCBI Taxonomy" id="135947"/>
    <lineage>
        <taxon>Bacteria</taxon>
        <taxon>Bacillati</taxon>
        <taxon>Actinomycetota</taxon>
        <taxon>Actinomycetes</taxon>
        <taxon>Micromonosporales</taxon>
        <taxon>Micromonosporaceae</taxon>
        <taxon>Actinoplanes</taxon>
    </lineage>
</organism>
<evidence type="ECO:0008006" key="10">
    <source>
        <dbReference type="Google" id="ProtNLM"/>
    </source>
</evidence>
<dbReference type="InterPro" id="IPR006091">
    <property type="entry name" value="Acyl-CoA_Oxase/DH_mid-dom"/>
</dbReference>
<dbReference type="Pfam" id="PF00441">
    <property type="entry name" value="Acyl-CoA_dh_1"/>
    <property type="match status" value="1"/>
</dbReference>
<dbReference type="InterPro" id="IPR009100">
    <property type="entry name" value="AcylCoA_DH/oxidase_NM_dom_sf"/>
</dbReference>
<keyword evidence="5" id="KW-0560">Oxidoreductase</keyword>
<dbReference type="PANTHER" id="PTHR43884:SF19">
    <property type="entry name" value="ACYL-COA DEHYDROGENASE FADE4-RELATED"/>
    <property type="match status" value="1"/>
</dbReference>
<evidence type="ECO:0000313" key="9">
    <source>
        <dbReference type="Proteomes" id="UP000053244"/>
    </source>
</evidence>
<evidence type="ECO:0000259" key="7">
    <source>
        <dbReference type="Pfam" id="PF02770"/>
    </source>
</evidence>
<dbReference type="CDD" id="cd00567">
    <property type="entry name" value="ACAD"/>
    <property type="match status" value="1"/>
</dbReference>
<keyword evidence="9" id="KW-1185">Reference proteome</keyword>
<dbReference type="Proteomes" id="UP000053244">
    <property type="component" value="Unassembled WGS sequence"/>
</dbReference>
<dbReference type="EMBL" id="LLZH01000134">
    <property type="protein sequence ID" value="KUL33777.1"/>
    <property type="molecule type" value="Genomic_DNA"/>
</dbReference>
<feature type="domain" description="Acyl-CoA dehydrogenase/oxidase C-terminal" evidence="6">
    <location>
        <begin position="242"/>
        <end position="391"/>
    </location>
</feature>
<gene>
    <name evidence="8" type="ORF">ADL15_17440</name>
</gene>
<sequence length="573" mass="61337">MAAPTLPLAADVARQLDEWLGDPDDPGVVFNHARVTAADEIEAFPDEICDHLDQLGLPAHYVPVAYGGELRGFDTLAQVLRVIARRDLTTAIGHGKTFLGGASVWARPLRDEAARVQARTLAATILAGVPVCWALTEPGHGSDLLAGEVTAVRHDGGYRVTGTKWLINNATRAGVVCLLARTDADGGPRGFTVLLADKRTLPADSYRCLPKEPTHGIRGADISGITFDDAPVPAAALVGAPGTGLETVLRALQLTRTACAALSLGAADHALALVRRYLTERRLYGRRLADVPYLRRGVGRLHTMLFLAEAVTALVTRAVTAETEEMGVLAPVLKAFVPELVDELISGCGEQLGARAFLTGIPDYGRFQKIERDHRIVGIFDGSTPVNRNALINQFPQLARGWPGEPVGVARLRSLADLGVPVPELDPDRISLAGARGCLPLRGLAEAVVAVRAAGGPWARAEALLTATDQVHTDLAGYRPRPYDVEPDAYDLAHRYELCVAGASAVHLWLHNHRQAGADPLWTGGLWLDAVLTWVLYRLGVAPDHPDNYDQVYASLVAGRRPSVLDPGVTEEA</sequence>
<evidence type="ECO:0000256" key="1">
    <source>
        <dbReference type="ARBA" id="ARBA00001974"/>
    </source>
</evidence>
<evidence type="ECO:0000256" key="5">
    <source>
        <dbReference type="RuleBase" id="RU362125"/>
    </source>
</evidence>
<dbReference type="GO" id="GO:0005886">
    <property type="term" value="C:plasma membrane"/>
    <property type="evidence" value="ECO:0007669"/>
    <property type="project" value="TreeGrafter"/>
</dbReference>
<comment type="similarity">
    <text evidence="2 5">Belongs to the acyl-CoA dehydrogenase family.</text>
</comment>
<dbReference type="PANTHER" id="PTHR43884">
    <property type="entry name" value="ACYL-COA DEHYDROGENASE"/>
    <property type="match status" value="1"/>
</dbReference>
<dbReference type="InterPro" id="IPR009075">
    <property type="entry name" value="AcylCo_DH/oxidase_C"/>
</dbReference>
<dbReference type="AlphaFoldDB" id="A0A0X3UNS5"/>
<dbReference type="GO" id="GO:0050660">
    <property type="term" value="F:flavin adenine dinucleotide binding"/>
    <property type="evidence" value="ECO:0007669"/>
    <property type="project" value="InterPro"/>
</dbReference>
<evidence type="ECO:0000256" key="4">
    <source>
        <dbReference type="ARBA" id="ARBA00022827"/>
    </source>
</evidence>
<dbReference type="GO" id="GO:0003995">
    <property type="term" value="F:acyl-CoA dehydrogenase activity"/>
    <property type="evidence" value="ECO:0007669"/>
    <property type="project" value="TreeGrafter"/>
</dbReference>
<protein>
    <recommendedName>
        <fullName evidence="10">Acyl-CoA dehydrogenase</fullName>
    </recommendedName>
</protein>
<dbReference type="RefSeq" id="WP_067691716.1">
    <property type="nucleotide sequence ID" value="NZ_LLZH01000134.1"/>
</dbReference>
<dbReference type="SUPFAM" id="SSF56645">
    <property type="entry name" value="Acyl-CoA dehydrogenase NM domain-like"/>
    <property type="match status" value="1"/>
</dbReference>
<evidence type="ECO:0000256" key="2">
    <source>
        <dbReference type="ARBA" id="ARBA00009347"/>
    </source>
</evidence>
<keyword evidence="3 5" id="KW-0285">Flavoprotein</keyword>
<reference evidence="8 9" key="1">
    <citation type="submission" date="2015-10" db="EMBL/GenBank/DDBJ databases">
        <authorList>
            <person name="Gilbert D.G."/>
        </authorList>
    </citation>
    <scope>NUCLEOTIDE SEQUENCE [LARGE SCALE GENOMIC DNA]</scope>
    <source>
        <strain evidence="8 9">NRRL B-16712</strain>
    </source>
</reference>
<accession>A0A0X3UNS5</accession>
<name>A0A0X3UNS5_9ACTN</name>
<proteinExistence type="inferred from homology"/>
<dbReference type="Gene3D" id="1.10.540.10">
    <property type="entry name" value="Acyl-CoA dehydrogenase/oxidase, N-terminal domain"/>
    <property type="match status" value="1"/>
</dbReference>
<dbReference type="InterPro" id="IPR046373">
    <property type="entry name" value="Acyl-CoA_Oxase/DH_mid-dom_sf"/>
</dbReference>
<evidence type="ECO:0000313" key="8">
    <source>
        <dbReference type="EMBL" id="KUL33777.1"/>
    </source>
</evidence>
<dbReference type="InterPro" id="IPR037069">
    <property type="entry name" value="AcylCoA_DH/ox_N_sf"/>
</dbReference>
<dbReference type="SUPFAM" id="SSF47203">
    <property type="entry name" value="Acyl-CoA dehydrogenase C-terminal domain-like"/>
    <property type="match status" value="1"/>
</dbReference>
<evidence type="ECO:0000259" key="6">
    <source>
        <dbReference type="Pfam" id="PF00441"/>
    </source>
</evidence>
<evidence type="ECO:0000256" key="3">
    <source>
        <dbReference type="ARBA" id="ARBA00022630"/>
    </source>
</evidence>